<gene>
    <name evidence="1" type="ORF">LCGC14_1960630</name>
</gene>
<sequence>MKPFELLAEAAINGARPKAVIEVGVQEIRKPGSVKRAVQRTLGEATYTIRTDRGAKKSVLKAILKKDRKAKVDPEGNPVTAWVTTNLSISDIEGIDGVEDVIRSFKQEQSRRRK</sequence>
<dbReference type="AlphaFoldDB" id="A0A0F9FEZ0"/>
<accession>A0A0F9FEZ0</accession>
<dbReference type="EMBL" id="LAZR01021582">
    <property type="protein sequence ID" value="KKL84848.1"/>
    <property type="molecule type" value="Genomic_DNA"/>
</dbReference>
<organism evidence="1">
    <name type="scientific">marine sediment metagenome</name>
    <dbReference type="NCBI Taxonomy" id="412755"/>
    <lineage>
        <taxon>unclassified sequences</taxon>
        <taxon>metagenomes</taxon>
        <taxon>ecological metagenomes</taxon>
    </lineage>
</organism>
<name>A0A0F9FEZ0_9ZZZZ</name>
<evidence type="ECO:0000313" key="1">
    <source>
        <dbReference type="EMBL" id="KKL84848.1"/>
    </source>
</evidence>
<protein>
    <submittedName>
        <fullName evidence="1">Uncharacterized protein</fullName>
    </submittedName>
</protein>
<comment type="caution">
    <text evidence="1">The sequence shown here is derived from an EMBL/GenBank/DDBJ whole genome shotgun (WGS) entry which is preliminary data.</text>
</comment>
<reference evidence="1" key="1">
    <citation type="journal article" date="2015" name="Nature">
        <title>Complex archaea that bridge the gap between prokaryotes and eukaryotes.</title>
        <authorList>
            <person name="Spang A."/>
            <person name="Saw J.H."/>
            <person name="Jorgensen S.L."/>
            <person name="Zaremba-Niedzwiedzka K."/>
            <person name="Martijn J."/>
            <person name="Lind A.E."/>
            <person name="van Eijk R."/>
            <person name="Schleper C."/>
            <person name="Guy L."/>
            <person name="Ettema T.J."/>
        </authorList>
    </citation>
    <scope>NUCLEOTIDE SEQUENCE</scope>
</reference>
<proteinExistence type="predicted"/>